<protein>
    <submittedName>
        <fullName evidence="1">Uncharacterized protein</fullName>
    </submittedName>
</protein>
<gene>
    <name evidence="1" type="ORF">CWD94_04395</name>
</gene>
<evidence type="ECO:0000313" key="2">
    <source>
        <dbReference type="Proteomes" id="UP000232101"/>
    </source>
</evidence>
<sequence length="82" mass="9549">MPKDLISRLETRINSIHKESFWRKLQVDGDFIDFSGKSREQTYALRALSHYFAEILSTPLINRIYTIVVKMYNGTLKVLTVA</sequence>
<reference evidence="1 2" key="1">
    <citation type="submission" date="2017-11" db="EMBL/GenBank/DDBJ databases">
        <title>Bacterial isolate from king chilli rhizosphere.</title>
        <authorList>
            <person name="Takhelmayum P."/>
            <person name="Sarangthem I."/>
        </authorList>
    </citation>
    <scope>NUCLEOTIDE SEQUENCE [LARGE SCALE GENOMIC DNA]</scope>
    <source>
        <strain evidence="2">t26</strain>
    </source>
</reference>
<organism evidence="1 2">
    <name type="scientific">Lysinibacillus xylanilyticus</name>
    <dbReference type="NCBI Taxonomy" id="582475"/>
    <lineage>
        <taxon>Bacteria</taxon>
        <taxon>Bacillati</taxon>
        <taxon>Bacillota</taxon>
        <taxon>Bacilli</taxon>
        <taxon>Bacillales</taxon>
        <taxon>Bacillaceae</taxon>
        <taxon>Lysinibacillus</taxon>
    </lineage>
</organism>
<dbReference type="Proteomes" id="UP000232101">
    <property type="component" value="Unassembled WGS sequence"/>
</dbReference>
<dbReference type="EMBL" id="PHQY01000322">
    <property type="protein sequence ID" value="PJO44930.1"/>
    <property type="molecule type" value="Genomic_DNA"/>
</dbReference>
<comment type="caution">
    <text evidence="1">The sequence shown here is derived from an EMBL/GenBank/DDBJ whole genome shotgun (WGS) entry which is preliminary data.</text>
</comment>
<name>A0A2M9QA34_9BACI</name>
<proteinExistence type="predicted"/>
<dbReference type="RefSeq" id="WP_100542219.1">
    <property type="nucleotide sequence ID" value="NZ_PHQY01000322.1"/>
</dbReference>
<accession>A0A2M9QA34</accession>
<dbReference type="AlphaFoldDB" id="A0A2M9QA34"/>
<evidence type="ECO:0000313" key="1">
    <source>
        <dbReference type="EMBL" id="PJO44930.1"/>
    </source>
</evidence>